<dbReference type="AlphaFoldDB" id="A0AAE0SRH6"/>
<dbReference type="GO" id="GO:0050528">
    <property type="term" value="F:acyloxyacyl hydrolase activity"/>
    <property type="evidence" value="ECO:0007669"/>
    <property type="project" value="InterPro"/>
</dbReference>
<accession>A0AAE0SRH6</accession>
<dbReference type="Proteomes" id="UP001195483">
    <property type="component" value="Unassembled WGS sequence"/>
</dbReference>
<dbReference type="PANTHER" id="PTHR15010">
    <property type="entry name" value="ACYLOXYACYL HYDROLASE"/>
    <property type="match status" value="1"/>
</dbReference>
<dbReference type="InterPro" id="IPR039676">
    <property type="entry name" value="AOAH"/>
</dbReference>
<evidence type="ECO:0000313" key="1">
    <source>
        <dbReference type="EMBL" id="KAK3596643.1"/>
    </source>
</evidence>
<organism evidence="1 2">
    <name type="scientific">Potamilus streckersoni</name>
    <dbReference type="NCBI Taxonomy" id="2493646"/>
    <lineage>
        <taxon>Eukaryota</taxon>
        <taxon>Metazoa</taxon>
        <taxon>Spiralia</taxon>
        <taxon>Lophotrochozoa</taxon>
        <taxon>Mollusca</taxon>
        <taxon>Bivalvia</taxon>
        <taxon>Autobranchia</taxon>
        <taxon>Heteroconchia</taxon>
        <taxon>Palaeoheterodonta</taxon>
        <taxon>Unionida</taxon>
        <taxon>Unionoidea</taxon>
        <taxon>Unionidae</taxon>
        <taxon>Ambleminae</taxon>
        <taxon>Lampsilini</taxon>
        <taxon>Potamilus</taxon>
    </lineage>
</organism>
<gene>
    <name evidence="1" type="ORF">CHS0354_006193</name>
</gene>
<name>A0AAE0SRH6_9BIVA</name>
<proteinExistence type="predicted"/>
<evidence type="ECO:0008006" key="3">
    <source>
        <dbReference type="Google" id="ProtNLM"/>
    </source>
</evidence>
<sequence length="165" mass="18936">MLVGLADGRLLYEGLSNRTHPVGSLRNDVTYAEFYDYFNCLEISPCTGWMNTNSTVREMTTLRAEELSAVLKDVADENKNTYKNFDLYYSDNPVYQVLDEWKKQGGELWQLLEPVDGFHTNQQANALLADVTWRNLEQQYPDFIGNVNPNNDKITEMFGDQGGYL</sequence>
<keyword evidence="2" id="KW-1185">Reference proteome</keyword>
<reference evidence="1" key="1">
    <citation type="journal article" date="2021" name="Genome Biol. Evol.">
        <title>A High-Quality Reference Genome for a Parasitic Bivalve with Doubly Uniparental Inheritance (Bivalvia: Unionida).</title>
        <authorList>
            <person name="Smith C.H."/>
        </authorList>
    </citation>
    <scope>NUCLEOTIDE SEQUENCE</scope>
    <source>
        <strain evidence="1">CHS0354</strain>
    </source>
</reference>
<reference evidence="1" key="3">
    <citation type="submission" date="2023-05" db="EMBL/GenBank/DDBJ databases">
        <authorList>
            <person name="Smith C.H."/>
        </authorList>
    </citation>
    <scope>NUCLEOTIDE SEQUENCE</scope>
    <source>
        <strain evidence="1">CHS0354</strain>
        <tissue evidence="1">Mantle</tissue>
    </source>
</reference>
<evidence type="ECO:0000313" key="2">
    <source>
        <dbReference type="Proteomes" id="UP001195483"/>
    </source>
</evidence>
<dbReference type="GO" id="GO:0005509">
    <property type="term" value="F:calcium ion binding"/>
    <property type="evidence" value="ECO:0007669"/>
    <property type="project" value="TreeGrafter"/>
</dbReference>
<dbReference type="PANTHER" id="PTHR15010:SF0">
    <property type="entry name" value="ACYLOXYACYL HYDROLASE"/>
    <property type="match status" value="1"/>
</dbReference>
<dbReference type="EMBL" id="JAEAOA010000434">
    <property type="protein sequence ID" value="KAK3596643.1"/>
    <property type="molecule type" value="Genomic_DNA"/>
</dbReference>
<comment type="caution">
    <text evidence="1">The sequence shown here is derived from an EMBL/GenBank/DDBJ whole genome shotgun (WGS) entry which is preliminary data.</text>
</comment>
<dbReference type="GO" id="GO:0009104">
    <property type="term" value="P:lipopolysaccharide catabolic process"/>
    <property type="evidence" value="ECO:0007669"/>
    <property type="project" value="TreeGrafter"/>
</dbReference>
<protein>
    <recommendedName>
        <fullName evidence="3">Acyloxyacyl hydrolase</fullName>
    </recommendedName>
</protein>
<reference evidence="1" key="2">
    <citation type="journal article" date="2021" name="Genome Biol. Evol.">
        <title>Developing a high-quality reference genome for a parasitic bivalve with doubly uniparental inheritance (Bivalvia: Unionida).</title>
        <authorList>
            <person name="Smith C.H."/>
        </authorList>
    </citation>
    <scope>NUCLEOTIDE SEQUENCE</scope>
    <source>
        <strain evidence="1">CHS0354</strain>
        <tissue evidence="1">Mantle</tissue>
    </source>
</reference>